<sequence>MRKRTNLKKVRDYKPILVKRETYEIAVVMSKKLGVSILEFVRWAVEKAAKEIESGKHDGEQ</sequence>
<organism evidence="1 2">
    <name type="scientific">Candidatus Chryseopegocella kryptomonas</name>
    <dbReference type="NCBI Taxonomy" id="1633643"/>
    <lineage>
        <taxon>Bacteria</taxon>
        <taxon>Pseudomonadati</taxon>
        <taxon>Candidatus Kryptoniota</taxon>
        <taxon>Candidatus Chryseopegocella</taxon>
    </lineage>
</organism>
<dbReference type="RefSeq" id="WP_092350430.1">
    <property type="nucleotide sequence ID" value="NZ_CZVW01000016.1"/>
</dbReference>
<dbReference type="AlphaFoldDB" id="A0A0P1NW57"/>
<reference evidence="2" key="1">
    <citation type="submission" date="2015-11" db="EMBL/GenBank/DDBJ databases">
        <authorList>
            <person name="Varghese N."/>
        </authorList>
    </citation>
    <scope>NUCLEOTIDE SEQUENCE [LARGE SCALE GENOMIC DNA]</scope>
    <source>
        <strain evidence="2">JGI-23</strain>
    </source>
</reference>
<evidence type="ECO:0000313" key="2">
    <source>
        <dbReference type="Proteomes" id="UP000199197"/>
    </source>
</evidence>
<gene>
    <name evidence="1" type="ORF">JGI23_01478</name>
</gene>
<dbReference type="EMBL" id="CZVW01000016">
    <property type="protein sequence ID" value="CUT03450.1"/>
    <property type="molecule type" value="Genomic_DNA"/>
</dbReference>
<keyword evidence="2" id="KW-1185">Reference proteome</keyword>
<protein>
    <submittedName>
        <fullName evidence="1">Uncharacterized protein</fullName>
    </submittedName>
</protein>
<accession>A0A0P1NW57</accession>
<evidence type="ECO:0000313" key="1">
    <source>
        <dbReference type="EMBL" id="CUT03450.1"/>
    </source>
</evidence>
<name>A0A0P1NW57_9BACT</name>
<proteinExistence type="predicted"/>
<dbReference type="Proteomes" id="UP000199197">
    <property type="component" value="Unassembled WGS sequence"/>
</dbReference>